<dbReference type="PANTHER" id="PTHR44591">
    <property type="entry name" value="STRESS RESPONSE REGULATOR PROTEIN 1"/>
    <property type="match status" value="1"/>
</dbReference>
<dbReference type="InterPro" id="IPR011006">
    <property type="entry name" value="CheY-like_superfamily"/>
</dbReference>
<evidence type="ECO:0000256" key="1">
    <source>
        <dbReference type="ARBA" id="ARBA00022553"/>
    </source>
</evidence>
<dbReference type="AlphaFoldDB" id="A0A521FL97"/>
<dbReference type="Gene3D" id="3.40.50.2300">
    <property type="match status" value="1"/>
</dbReference>
<dbReference type="InterPro" id="IPR001789">
    <property type="entry name" value="Sig_transdc_resp-reg_receiver"/>
</dbReference>
<name>A0A521FL97_9SPHI</name>
<sequence length="124" mass="13890">MTLSAPKRILVIDDDEDVMEILRIALMDEGFDVIFTNKAGAIAAIEKLCPDLVLLDVQRSELPLMGTEMCSKLKKRHVHNHMPLILVSSGTNLGTLAKDCDANLFISKPFDIFQLLVHVKRFLD</sequence>
<reference evidence="4 5" key="1">
    <citation type="submission" date="2017-05" db="EMBL/GenBank/DDBJ databases">
        <authorList>
            <person name="Varghese N."/>
            <person name="Submissions S."/>
        </authorList>
    </citation>
    <scope>NUCLEOTIDE SEQUENCE [LARGE SCALE GENOMIC DNA]</scope>
    <source>
        <strain evidence="4 5">DSM 19036</strain>
    </source>
</reference>
<dbReference type="PANTHER" id="PTHR44591:SF3">
    <property type="entry name" value="RESPONSE REGULATORY DOMAIN-CONTAINING PROTEIN"/>
    <property type="match status" value="1"/>
</dbReference>
<dbReference type="GO" id="GO:0000160">
    <property type="term" value="P:phosphorelay signal transduction system"/>
    <property type="evidence" value="ECO:0007669"/>
    <property type="project" value="InterPro"/>
</dbReference>
<dbReference type="RefSeq" id="WP_142530616.1">
    <property type="nucleotide sequence ID" value="NZ_CBCSJO010000012.1"/>
</dbReference>
<gene>
    <name evidence="4" type="ORF">SAMN06265348_113198</name>
</gene>
<evidence type="ECO:0000313" key="4">
    <source>
        <dbReference type="EMBL" id="SMO96972.1"/>
    </source>
</evidence>
<dbReference type="OrthoDB" id="710898at2"/>
<dbReference type="EMBL" id="FXTN01000013">
    <property type="protein sequence ID" value="SMO96972.1"/>
    <property type="molecule type" value="Genomic_DNA"/>
</dbReference>
<protein>
    <submittedName>
        <fullName evidence="4">Response regulator receiver domain-containing protein</fullName>
    </submittedName>
</protein>
<keyword evidence="1 2" id="KW-0597">Phosphoprotein</keyword>
<accession>A0A521FL97</accession>
<dbReference type="PROSITE" id="PS50110">
    <property type="entry name" value="RESPONSE_REGULATORY"/>
    <property type="match status" value="1"/>
</dbReference>
<dbReference type="Pfam" id="PF00072">
    <property type="entry name" value="Response_reg"/>
    <property type="match status" value="1"/>
</dbReference>
<organism evidence="4 5">
    <name type="scientific">Pedobacter westerhofensis</name>
    <dbReference type="NCBI Taxonomy" id="425512"/>
    <lineage>
        <taxon>Bacteria</taxon>
        <taxon>Pseudomonadati</taxon>
        <taxon>Bacteroidota</taxon>
        <taxon>Sphingobacteriia</taxon>
        <taxon>Sphingobacteriales</taxon>
        <taxon>Sphingobacteriaceae</taxon>
        <taxon>Pedobacter</taxon>
    </lineage>
</organism>
<dbReference type="Proteomes" id="UP000320300">
    <property type="component" value="Unassembled WGS sequence"/>
</dbReference>
<evidence type="ECO:0000259" key="3">
    <source>
        <dbReference type="PROSITE" id="PS50110"/>
    </source>
</evidence>
<proteinExistence type="predicted"/>
<evidence type="ECO:0000313" key="5">
    <source>
        <dbReference type="Proteomes" id="UP000320300"/>
    </source>
</evidence>
<keyword evidence="5" id="KW-1185">Reference proteome</keyword>
<dbReference type="InterPro" id="IPR050595">
    <property type="entry name" value="Bact_response_regulator"/>
</dbReference>
<dbReference type="SUPFAM" id="SSF52172">
    <property type="entry name" value="CheY-like"/>
    <property type="match status" value="1"/>
</dbReference>
<feature type="domain" description="Response regulatory" evidence="3">
    <location>
        <begin position="8"/>
        <end position="123"/>
    </location>
</feature>
<evidence type="ECO:0000256" key="2">
    <source>
        <dbReference type="PROSITE-ProRule" id="PRU00169"/>
    </source>
</evidence>
<dbReference type="SMART" id="SM00448">
    <property type="entry name" value="REC"/>
    <property type="match status" value="1"/>
</dbReference>
<feature type="modified residue" description="4-aspartylphosphate" evidence="2">
    <location>
        <position position="56"/>
    </location>
</feature>